<evidence type="ECO:0000313" key="2">
    <source>
        <dbReference type="Proteomes" id="UP000316775"/>
    </source>
</evidence>
<dbReference type="Proteomes" id="UP000316775">
    <property type="component" value="Unassembled WGS sequence"/>
</dbReference>
<dbReference type="EMBL" id="BJNP01000032">
    <property type="protein sequence ID" value="GEC73060.1"/>
    <property type="molecule type" value="Genomic_DNA"/>
</dbReference>
<evidence type="ECO:0000313" key="1">
    <source>
        <dbReference type="EMBL" id="GEC73060.1"/>
    </source>
</evidence>
<keyword evidence="2" id="KW-1185">Reference proteome</keyword>
<comment type="caution">
    <text evidence="1">The sequence shown here is derived from an EMBL/GenBank/DDBJ whole genome shotgun (WGS) entry which is preliminary data.</text>
</comment>
<accession>A0A4Y4B1D4</accession>
<organism evidence="1 2">
    <name type="scientific">Flavobacterium flevense</name>
    <dbReference type="NCBI Taxonomy" id="983"/>
    <lineage>
        <taxon>Bacteria</taxon>
        <taxon>Pseudomonadati</taxon>
        <taxon>Bacteroidota</taxon>
        <taxon>Flavobacteriia</taxon>
        <taxon>Flavobacteriales</taxon>
        <taxon>Flavobacteriaceae</taxon>
        <taxon>Flavobacterium</taxon>
    </lineage>
</organism>
<reference evidence="1 2" key="1">
    <citation type="submission" date="2019-06" db="EMBL/GenBank/DDBJ databases">
        <title>Whole genome shotgun sequence of Flavobacterium flevense NBRC 14960.</title>
        <authorList>
            <person name="Hosoyama A."/>
            <person name="Uohara A."/>
            <person name="Ohji S."/>
            <person name="Ichikawa N."/>
        </authorList>
    </citation>
    <scope>NUCLEOTIDE SEQUENCE [LARGE SCALE GENOMIC DNA]</scope>
    <source>
        <strain evidence="1 2">NBRC 14960</strain>
    </source>
</reference>
<name>A0A4Y4B1D4_9FLAO</name>
<proteinExistence type="predicted"/>
<sequence>MDQEITNSVNGDTEAYEKQIVDAALNSVIKKNDAGNGKNDKKNVVAFKHVFVFRLMMVFMKIPHESVHDVFMSEPGDTFHQ</sequence>
<dbReference type="AlphaFoldDB" id="A0A4Y4B1D4"/>
<protein>
    <submittedName>
        <fullName evidence="1">Uncharacterized protein</fullName>
    </submittedName>
</protein>
<gene>
    <name evidence="1" type="ORF">FFL01_25990</name>
</gene>